<dbReference type="PRINTS" id="PR00904">
    <property type="entry name" value="FRATAXIN"/>
</dbReference>
<keyword evidence="2" id="KW-0410">Iron transport</keyword>
<dbReference type="SMART" id="SM01219">
    <property type="entry name" value="Frataxin_Cyay"/>
    <property type="match status" value="1"/>
</dbReference>
<comment type="caution">
    <text evidence="4">The sequence shown here is derived from an EMBL/GenBank/DDBJ whole genome shotgun (WGS) entry which is preliminary data.</text>
</comment>
<keyword evidence="2" id="KW-0406">Ion transport</keyword>
<dbReference type="GO" id="GO:0006879">
    <property type="term" value="P:intracellular iron ion homeostasis"/>
    <property type="evidence" value="ECO:0007669"/>
    <property type="project" value="TreeGrafter"/>
</dbReference>
<proteinExistence type="inferred from homology"/>
<dbReference type="GO" id="GO:0034986">
    <property type="term" value="F:iron chaperone activity"/>
    <property type="evidence" value="ECO:0007669"/>
    <property type="project" value="TreeGrafter"/>
</dbReference>
<dbReference type="GO" id="GO:0051537">
    <property type="term" value="F:2 iron, 2 sulfur cluster binding"/>
    <property type="evidence" value="ECO:0007669"/>
    <property type="project" value="TreeGrafter"/>
</dbReference>
<dbReference type="Gene3D" id="3.30.920.10">
    <property type="entry name" value="Frataxin/CyaY"/>
    <property type="match status" value="1"/>
</dbReference>
<dbReference type="InterPro" id="IPR020895">
    <property type="entry name" value="Frataxin_CS"/>
</dbReference>
<comment type="similarity">
    <text evidence="1">Belongs to the frataxin family.</text>
</comment>
<dbReference type="Gramene" id="OMO84798">
    <property type="protein sequence ID" value="OMO84798"/>
    <property type="gene ID" value="CCACVL1_10647"/>
</dbReference>
<dbReference type="PANTHER" id="PTHR16821:SF2">
    <property type="entry name" value="FRATAXIN, MITOCHONDRIAL"/>
    <property type="match status" value="1"/>
</dbReference>
<dbReference type="GO" id="GO:0008198">
    <property type="term" value="F:ferrous iron binding"/>
    <property type="evidence" value="ECO:0007669"/>
    <property type="project" value="TreeGrafter"/>
</dbReference>
<dbReference type="PROSITE" id="PS01344">
    <property type="entry name" value="FRATAXIN_1"/>
    <property type="match status" value="1"/>
</dbReference>
<dbReference type="GO" id="GO:0009793">
    <property type="term" value="P:embryo development ending in seed dormancy"/>
    <property type="evidence" value="ECO:0007669"/>
    <property type="project" value="EnsemblPlants"/>
</dbReference>
<dbReference type="GO" id="GO:0004322">
    <property type="term" value="F:ferroxidase activity"/>
    <property type="evidence" value="ECO:0007669"/>
    <property type="project" value="TreeGrafter"/>
</dbReference>
<dbReference type="InterPro" id="IPR002908">
    <property type="entry name" value="Frataxin/CyaY"/>
</dbReference>
<evidence type="ECO:0000256" key="2">
    <source>
        <dbReference type="ARBA" id="ARBA00022496"/>
    </source>
</evidence>
<organism evidence="4 5">
    <name type="scientific">Corchorus capsularis</name>
    <name type="common">Jute</name>
    <dbReference type="NCBI Taxonomy" id="210143"/>
    <lineage>
        <taxon>Eukaryota</taxon>
        <taxon>Viridiplantae</taxon>
        <taxon>Streptophyta</taxon>
        <taxon>Embryophyta</taxon>
        <taxon>Tracheophyta</taxon>
        <taxon>Spermatophyta</taxon>
        <taxon>Magnoliopsida</taxon>
        <taxon>eudicotyledons</taxon>
        <taxon>Gunneridae</taxon>
        <taxon>Pentapetalae</taxon>
        <taxon>rosids</taxon>
        <taxon>malvids</taxon>
        <taxon>Malvales</taxon>
        <taxon>Malvaceae</taxon>
        <taxon>Grewioideae</taxon>
        <taxon>Apeibeae</taxon>
        <taxon>Corchorus</taxon>
    </lineage>
</organism>
<dbReference type="SUPFAM" id="SSF55387">
    <property type="entry name" value="Frataxin/Nqo15-like"/>
    <property type="match status" value="1"/>
</dbReference>
<dbReference type="GO" id="GO:0006826">
    <property type="term" value="P:iron ion transport"/>
    <property type="evidence" value="ECO:0007669"/>
    <property type="project" value="UniProtKB-KW"/>
</dbReference>
<name>A0A1R3IQD4_COCAP</name>
<reference evidence="4 5" key="1">
    <citation type="submission" date="2013-09" db="EMBL/GenBank/DDBJ databases">
        <title>Corchorus capsularis genome sequencing.</title>
        <authorList>
            <person name="Alam M."/>
            <person name="Haque M.S."/>
            <person name="Islam M.S."/>
            <person name="Emdad E.M."/>
            <person name="Islam M.M."/>
            <person name="Ahmed B."/>
            <person name="Halim A."/>
            <person name="Hossen Q.M.M."/>
            <person name="Hossain M.Z."/>
            <person name="Ahmed R."/>
            <person name="Khan M.M."/>
            <person name="Islam R."/>
            <person name="Rashid M.M."/>
            <person name="Khan S.A."/>
            <person name="Rahman M.S."/>
            <person name="Alam M."/>
        </authorList>
    </citation>
    <scope>NUCLEOTIDE SEQUENCE [LARGE SCALE GENOMIC DNA]</scope>
    <source>
        <strain evidence="5">cv. CVL-1</strain>
        <tissue evidence="4">Whole seedling</tissue>
    </source>
</reference>
<dbReference type="AlphaFoldDB" id="A0A1R3IQD4"/>
<evidence type="ECO:0000256" key="3">
    <source>
        <dbReference type="ARBA" id="ARBA00023004"/>
    </source>
</evidence>
<keyword evidence="3" id="KW-0408">Iron</keyword>
<dbReference type="Pfam" id="PF01491">
    <property type="entry name" value="Frataxin_Cyay"/>
    <property type="match status" value="1"/>
</dbReference>
<evidence type="ECO:0000256" key="1">
    <source>
        <dbReference type="ARBA" id="ARBA00008183"/>
    </source>
</evidence>
<accession>A0A1R3IQD4</accession>
<keyword evidence="2" id="KW-0813">Transport</keyword>
<sequence length="150" mass="16837">MASRLPLLRRISKFLKPPPSSPVRSSSNSRALLLLLQASSPCPSPWFYASSRSFCSGPLNLPHESQGPTAIDYRSVLQEDEFHRLANSTIHDLQEKLEEYGDIIQIDGFDVDYGNEVLTLKLGTLGTYVLNKQTPNRQIWLSSPVSYMQV</sequence>
<dbReference type="OMA" id="SCEWSFK"/>
<dbReference type="EMBL" id="AWWV01009675">
    <property type="protein sequence ID" value="OMO84798.1"/>
    <property type="molecule type" value="Genomic_DNA"/>
</dbReference>
<dbReference type="GO" id="GO:0005739">
    <property type="term" value="C:mitochondrion"/>
    <property type="evidence" value="ECO:0007669"/>
    <property type="project" value="EnsemblPlants"/>
</dbReference>
<dbReference type="GO" id="GO:0008199">
    <property type="term" value="F:ferric iron binding"/>
    <property type="evidence" value="ECO:0007669"/>
    <property type="project" value="InterPro"/>
</dbReference>
<dbReference type="PROSITE" id="PS50810">
    <property type="entry name" value="FRATAXIN_2"/>
    <property type="match status" value="1"/>
</dbReference>
<dbReference type="Proteomes" id="UP000188268">
    <property type="component" value="Unassembled WGS sequence"/>
</dbReference>
<dbReference type="OrthoDB" id="1897642at2759"/>
<dbReference type="GO" id="GO:0009060">
    <property type="term" value="P:aerobic respiration"/>
    <property type="evidence" value="ECO:0007669"/>
    <property type="project" value="EnsemblPlants"/>
</dbReference>
<dbReference type="GO" id="GO:0009507">
    <property type="term" value="C:chloroplast"/>
    <property type="evidence" value="ECO:0007669"/>
    <property type="project" value="EnsemblPlants"/>
</dbReference>
<dbReference type="GO" id="GO:0016226">
    <property type="term" value="P:iron-sulfur cluster assembly"/>
    <property type="evidence" value="ECO:0007669"/>
    <property type="project" value="InterPro"/>
</dbReference>
<gene>
    <name evidence="4" type="ORF">CCACVL1_10647</name>
</gene>
<dbReference type="GO" id="GO:1903329">
    <property type="term" value="P:regulation of iron-sulfur cluster assembly"/>
    <property type="evidence" value="ECO:0007669"/>
    <property type="project" value="EnsemblPlants"/>
</dbReference>
<dbReference type="STRING" id="210143.A0A1R3IQD4"/>
<evidence type="ECO:0000313" key="5">
    <source>
        <dbReference type="Proteomes" id="UP000188268"/>
    </source>
</evidence>
<protein>
    <submittedName>
        <fullName evidence="4">Frataxin/CyaY</fullName>
    </submittedName>
</protein>
<evidence type="ECO:0000313" key="4">
    <source>
        <dbReference type="EMBL" id="OMO84798.1"/>
    </source>
</evidence>
<dbReference type="GO" id="GO:0042542">
    <property type="term" value="P:response to hydrogen peroxide"/>
    <property type="evidence" value="ECO:0007669"/>
    <property type="project" value="EnsemblPlants"/>
</dbReference>
<dbReference type="PANTHER" id="PTHR16821">
    <property type="entry name" value="FRATAXIN"/>
    <property type="match status" value="1"/>
</dbReference>
<dbReference type="InterPro" id="IPR036524">
    <property type="entry name" value="Frataxin/CyaY_sf"/>
</dbReference>
<keyword evidence="5" id="KW-1185">Reference proteome</keyword>